<dbReference type="OrthoDB" id="9795018at2"/>
<dbReference type="AlphaFoldDB" id="A0A1G8QJ77"/>
<dbReference type="STRING" id="633440.SAMN05421869_108267"/>
<feature type="modified residue" description="N6-carboxylysine" evidence="3 5">
    <location>
        <position position="138"/>
    </location>
</feature>
<dbReference type="RefSeq" id="WP_090933256.1">
    <property type="nucleotide sequence ID" value="NZ_FNDJ01000008.1"/>
</dbReference>
<evidence type="ECO:0000256" key="5">
    <source>
        <dbReference type="PROSITE-ProRule" id="PRU00679"/>
    </source>
</evidence>
<feature type="binding site" evidence="4">
    <location>
        <position position="171"/>
    </location>
    <ligand>
        <name>Zn(2+)</name>
        <dbReference type="ChEBI" id="CHEBI:29105"/>
        <label>2</label>
    </ligand>
</feature>
<dbReference type="Pfam" id="PF02126">
    <property type="entry name" value="PTE"/>
    <property type="match status" value="1"/>
</dbReference>
<dbReference type="InterPro" id="IPR032466">
    <property type="entry name" value="Metal_Hydrolase"/>
</dbReference>
<dbReference type="SUPFAM" id="SSF51556">
    <property type="entry name" value="Metallo-dependent hydrolases"/>
    <property type="match status" value="1"/>
</dbReference>
<evidence type="ECO:0000256" key="4">
    <source>
        <dbReference type="PIRSR" id="PIRSR601559-51"/>
    </source>
</evidence>
<dbReference type="EMBL" id="FNDJ01000008">
    <property type="protein sequence ID" value="SDJ04844.1"/>
    <property type="molecule type" value="Genomic_DNA"/>
</dbReference>
<feature type="binding site" evidence="4">
    <location>
        <position position="25"/>
    </location>
    <ligand>
        <name>Zn(2+)</name>
        <dbReference type="ChEBI" id="CHEBI:29105"/>
        <label>1</label>
    </ligand>
</feature>
<dbReference type="Proteomes" id="UP000199202">
    <property type="component" value="Unassembled WGS sequence"/>
</dbReference>
<dbReference type="PIRSF" id="PIRSF016839">
    <property type="entry name" value="PhP"/>
    <property type="match status" value="1"/>
</dbReference>
<feature type="binding site" evidence="4">
    <location>
        <position position="199"/>
    </location>
    <ligand>
        <name>Zn(2+)</name>
        <dbReference type="ChEBI" id="CHEBI:29105"/>
        <label>2</label>
    </ligand>
</feature>
<feature type="binding site" evidence="4">
    <location>
        <position position="23"/>
    </location>
    <ligand>
        <name>Zn(2+)</name>
        <dbReference type="ChEBI" id="CHEBI:29105"/>
        <label>1</label>
    </ligand>
</feature>
<keyword evidence="1 4" id="KW-0479">Metal-binding</keyword>
<dbReference type="GO" id="GO:0016787">
    <property type="term" value="F:hydrolase activity"/>
    <property type="evidence" value="ECO:0007669"/>
    <property type="project" value="UniProtKB-KW"/>
</dbReference>
<dbReference type="PROSITE" id="PS51347">
    <property type="entry name" value="PHOSPHOTRIESTERASE_2"/>
    <property type="match status" value="1"/>
</dbReference>
<gene>
    <name evidence="6" type="ORF">SAMN05421869_108267</name>
</gene>
<comment type="similarity">
    <text evidence="5">Belongs to the metallo-dependent hydrolases superfamily. Phosphotriesterase family.</text>
</comment>
<dbReference type="PANTHER" id="PTHR10819">
    <property type="entry name" value="PHOSPHOTRIESTERASE-RELATED"/>
    <property type="match status" value="1"/>
</dbReference>
<accession>A0A1G8QJ77</accession>
<dbReference type="Gene3D" id="3.20.20.140">
    <property type="entry name" value="Metal-dependent hydrolases"/>
    <property type="match status" value="1"/>
</dbReference>
<comment type="cofactor">
    <cofactor evidence="4">
        <name>a divalent metal cation</name>
        <dbReference type="ChEBI" id="CHEBI:60240"/>
    </cofactor>
    <text evidence="4">Binds 2 divalent metal cations per subunit.</text>
</comment>
<proteinExistence type="inferred from homology"/>
<feature type="binding site" description="via carbamate group" evidence="4">
    <location>
        <position position="138"/>
    </location>
    <ligand>
        <name>Zn(2+)</name>
        <dbReference type="ChEBI" id="CHEBI:29105"/>
        <label>1</label>
    </ligand>
</feature>
<dbReference type="InterPro" id="IPR001559">
    <property type="entry name" value="Phosphotriesterase"/>
</dbReference>
<keyword evidence="2" id="KW-0378">Hydrolase</keyword>
<organism evidence="6 7">
    <name type="scientific">Nonomuraea jiangxiensis</name>
    <dbReference type="NCBI Taxonomy" id="633440"/>
    <lineage>
        <taxon>Bacteria</taxon>
        <taxon>Bacillati</taxon>
        <taxon>Actinomycetota</taxon>
        <taxon>Actinomycetes</taxon>
        <taxon>Streptosporangiales</taxon>
        <taxon>Streptosporangiaceae</taxon>
        <taxon>Nonomuraea</taxon>
    </lineage>
</organism>
<evidence type="ECO:0000313" key="7">
    <source>
        <dbReference type="Proteomes" id="UP000199202"/>
    </source>
</evidence>
<protein>
    <submittedName>
        <fullName evidence="6">Phosphotriesterase-related protein</fullName>
    </submittedName>
</protein>
<dbReference type="PANTHER" id="PTHR10819:SF3">
    <property type="entry name" value="PHOSPHOTRIESTERASE-RELATED PROTEIN"/>
    <property type="match status" value="1"/>
</dbReference>
<reference evidence="6 7" key="1">
    <citation type="submission" date="2016-10" db="EMBL/GenBank/DDBJ databases">
        <authorList>
            <person name="de Groot N.N."/>
        </authorList>
    </citation>
    <scope>NUCLEOTIDE SEQUENCE [LARGE SCALE GENOMIC DNA]</scope>
    <source>
        <strain evidence="6 7">CGMCC 4.6533</strain>
    </source>
</reference>
<keyword evidence="7" id="KW-1185">Reference proteome</keyword>
<evidence type="ECO:0000256" key="3">
    <source>
        <dbReference type="PIRSR" id="PIRSR601559-50"/>
    </source>
</evidence>
<evidence type="ECO:0000256" key="2">
    <source>
        <dbReference type="ARBA" id="ARBA00022801"/>
    </source>
</evidence>
<feature type="binding site" description="via carbamate group" evidence="4">
    <location>
        <position position="138"/>
    </location>
    <ligand>
        <name>Zn(2+)</name>
        <dbReference type="ChEBI" id="CHEBI:29105"/>
        <label>2</label>
    </ligand>
</feature>
<feature type="binding site" evidence="4">
    <location>
        <position position="256"/>
    </location>
    <ligand>
        <name>Zn(2+)</name>
        <dbReference type="ChEBI" id="CHEBI:29105"/>
        <label>1</label>
    </ligand>
</feature>
<name>A0A1G8QJ77_9ACTN</name>
<sequence length="305" mass="32465">MRGAVRTVLGDVPPEELGATDCHEHLFQVSPLLPGDELDDEERSGQEAALLRAAGITAMIDATPIGLGRDPAALARISARTGLAVVASTGVHREAHYPEGHGLRQLPVEELARWFVRELTSGMTAGAGSVPVRAGQIKAGIGYWSISPFERRTLEAAALAHGETGAPIMVHLEHGSAGFEVLGVLGAAGVPASRVTLAHIDRNPDAGLHAELAAAGAYLEYDGMARHREWPDSMIIDCLLDAAERGAAHRLLLGGDVARRTRYVAYGGLPGLAYLPERFVPRLEAAAPELTRRILVDNPARYLAW</sequence>
<dbReference type="GO" id="GO:0008270">
    <property type="term" value="F:zinc ion binding"/>
    <property type="evidence" value="ECO:0007669"/>
    <property type="project" value="InterPro"/>
</dbReference>
<evidence type="ECO:0000256" key="1">
    <source>
        <dbReference type="ARBA" id="ARBA00022723"/>
    </source>
</evidence>
<evidence type="ECO:0000313" key="6">
    <source>
        <dbReference type="EMBL" id="SDJ04844.1"/>
    </source>
</evidence>